<dbReference type="EMBL" id="JAAGAA010000015">
    <property type="protein sequence ID" value="NDV14056.1"/>
    <property type="molecule type" value="Genomic_DNA"/>
</dbReference>
<dbReference type="RefSeq" id="WP_163317716.1">
    <property type="nucleotide sequence ID" value="NZ_JAAGAA010000015.1"/>
</dbReference>
<accession>A0A6B2KUY5</accession>
<organism evidence="2 3">
    <name type="scientific">Crenobacter caeni</name>
    <dbReference type="NCBI Taxonomy" id="2705474"/>
    <lineage>
        <taxon>Bacteria</taxon>
        <taxon>Pseudomonadati</taxon>
        <taxon>Pseudomonadota</taxon>
        <taxon>Betaproteobacteria</taxon>
        <taxon>Neisseriales</taxon>
        <taxon>Neisseriaceae</taxon>
        <taxon>Crenobacter</taxon>
    </lineage>
</organism>
<dbReference type="InterPro" id="IPR024474">
    <property type="entry name" value="Znf_dom_IS66"/>
</dbReference>
<gene>
    <name evidence="2" type="ORF">GZH52_14880</name>
</gene>
<evidence type="ECO:0000313" key="3">
    <source>
        <dbReference type="Proteomes" id="UP000482578"/>
    </source>
</evidence>
<feature type="domain" description="Transposase IS66 zinc-finger binding" evidence="1">
    <location>
        <begin position="2"/>
        <end position="28"/>
    </location>
</feature>
<dbReference type="AlphaFoldDB" id="A0A6B2KUY5"/>
<protein>
    <recommendedName>
        <fullName evidence="1">Transposase IS66 zinc-finger binding domain-containing protein</fullName>
    </recommendedName>
</protein>
<dbReference type="Proteomes" id="UP000482578">
    <property type="component" value="Unassembled WGS sequence"/>
</dbReference>
<reference evidence="2 3" key="1">
    <citation type="submission" date="2020-02" db="EMBL/GenBank/DDBJ databases">
        <authorList>
            <person name="Yang Z."/>
        </authorList>
    </citation>
    <scope>NUCLEOTIDE SEQUENCE [LARGE SCALE GENOMIC DNA]</scope>
    <source>
        <strain evidence="2 3">HX-7-9</strain>
    </source>
</reference>
<sequence length="35" mass="4056">MIGEDVSEQLNVEPIRFFVIRHIRPQYASHSGETV</sequence>
<keyword evidence="3" id="KW-1185">Reference proteome</keyword>
<comment type="caution">
    <text evidence="2">The sequence shown here is derived from an EMBL/GenBank/DDBJ whole genome shotgun (WGS) entry which is preliminary data.</text>
</comment>
<dbReference type="Pfam" id="PF13005">
    <property type="entry name" value="zf-IS66"/>
    <property type="match status" value="1"/>
</dbReference>
<evidence type="ECO:0000313" key="2">
    <source>
        <dbReference type="EMBL" id="NDV14056.1"/>
    </source>
</evidence>
<proteinExistence type="predicted"/>
<evidence type="ECO:0000259" key="1">
    <source>
        <dbReference type="Pfam" id="PF13005"/>
    </source>
</evidence>
<name>A0A6B2KUY5_9NEIS</name>